<evidence type="ECO:0000313" key="1">
    <source>
        <dbReference type="EMBL" id="NYS47716.1"/>
    </source>
</evidence>
<dbReference type="InterPro" id="IPR014347">
    <property type="entry name" value="Tautomerase/MIF_sf"/>
</dbReference>
<dbReference type="EMBL" id="JACBYF010000011">
    <property type="protein sequence ID" value="NYS47716.1"/>
    <property type="molecule type" value="Genomic_DNA"/>
</dbReference>
<accession>A0ABX2T0L5</accession>
<dbReference type="Proteomes" id="UP000531840">
    <property type="component" value="Unassembled WGS sequence"/>
</dbReference>
<reference evidence="1 2" key="1">
    <citation type="submission" date="2020-07" db="EMBL/GenBank/DDBJ databases">
        <title>MOT database genomes.</title>
        <authorList>
            <person name="Joseph S."/>
            <person name="Aduse-Opoku J."/>
            <person name="Hashim A."/>
            <person name="Wade W."/>
            <person name="Curtis M."/>
        </authorList>
    </citation>
    <scope>NUCLEOTIDE SEQUENCE [LARGE SCALE GENOMIC DNA]</scope>
    <source>
        <strain evidence="1 2">CIP 106318</strain>
    </source>
</reference>
<keyword evidence="2" id="KW-1185">Reference proteome</keyword>
<dbReference type="RefSeq" id="WP_179941502.1">
    <property type="nucleotide sequence ID" value="NZ_JACBYF010000011.1"/>
</dbReference>
<organism evidence="1 2">
    <name type="scientific">Gemelliphila palaticanis</name>
    <dbReference type="NCBI Taxonomy" id="81950"/>
    <lineage>
        <taxon>Bacteria</taxon>
        <taxon>Bacillati</taxon>
        <taxon>Bacillota</taxon>
        <taxon>Bacilli</taxon>
        <taxon>Bacillales</taxon>
        <taxon>Gemellaceae</taxon>
        <taxon>Gemelliphila</taxon>
    </lineage>
</organism>
<evidence type="ECO:0000313" key="2">
    <source>
        <dbReference type="Proteomes" id="UP000531840"/>
    </source>
</evidence>
<proteinExistence type="predicted"/>
<name>A0ABX2T0L5_9BACL</name>
<dbReference type="SUPFAM" id="SSF55331">
    <property type="entry name" value="Tautomerase/MIF"/>
    <property type="match status" value="1"/>
</dbReference>
<gene>
    <name evidence="1" type="ORF">HZY85_05855</name>
</gene>
<dbReference type="Pfam" id="PF08921">
    <property type="entry name" value="DUF1904"/>
    <property type="match status" value="1"/>
</dbReference>
<dbReference type="InterPro" id="IPR015017">
    <property type="entry name" value="DUF1904"/>
</dbReference>
<sequence length="103" mass="11885">MPRIVVRGMKKEDLKEVSGEFLSNIEKIIERPKNAFTLEGLESVAVFDGEEVSQVYVEVSWVNRPTEVCKEVAESISSLLKTKGYEKVYVYFKDIDLEKEFVF</sequence>
<dbReference type="Gene3D" id="3.30.429.10">
    <property type="entry name" value="Macrophage Migration Inhibitory Factor"/>
    <property type="match status" value="1"/>
</dbReference>
<protein>
    <submittedName>
        <fullName evidence="1">DUF1904 family protein</fullName>
    </submittedName>
</protein>
<comment type="caution">
    <text evidence="1">The sequence shown here is derived from an EMBL/GenBank/DDBJ whole genome shotgun (WGS) entry which is preliminary data.</text>
</comment>